<dbReference type="Pfam" id="PF22000">
    <property type="entry name" value="DUF6929"/>
    <property type="match status" value="1"/>
</dbReference>
<keyword evidence="2" id="KW-1185">Reference proteome</keyword>
<organism evidence="1 2">
    <name type="scientific">Rhodococcus daqingensis</name>
    <dbReference type="NCBI Taxonomy" id="2479363"/>
    <lineage>
        <taxon>Bacteria</taxon>
        <taxon>Bacillati</taxon>
        <taxon>Actinomycetota</taxon>
        <taxon>Actinomycetes</taxon>
        <taxon>Mycobacteriales</taxon>
        <taxon>Nocardiaceae</taxon>
        <taxon>Rhodococcus</taxon>
    </lineage>
</organism>
<reference evidence="2" key="1">
    <citation type="journal article" date="2019" name="Int. J. Syst. Evol. Microbiol.">
        <title>The Global Catalogue of Microorganisms (GCM) 10K type strain sequencing project: providing services to taxonomists for standard genome sequencing and annotation.</title>
        <authorList>
            <consortium name="The Broad Institute Genomics Platform"/>
            <consortium name="The Broad Institute Genome Sequencing Center for Infectious Disease"/>
            <person name="Wu L."/>
            <person name="Ma J."/>
        </authorList>
    </citation>
    <scope>NUCLEOTIDE SEQUENCE [LARGE SCALE GENOMIC DNA]</scope>
    <source>
        <strain evidence="2">ICMP 19430</strain>
    </source>
</reference>
<dbReference type="RefSeq" id="WP_378401166.1">
    <property type="nucleotide sequence ID" value="NZ_JBHTCS010000002.1"/>
</dbReference>
<proteinExistence type="predicted"/>
<dbReference type="EMBL" id="JBHTCS010000002">
    <property type="protein sequence ID" value="MFC7446724.1"/>
    <property type="molecule type" value="Genomic_DNA"/>
</dbReference>
<name>A0ABW2RSA0_9NOCA</name>
<comment type="caution">
    <text evidence="1">The sequence shown here is derived from an EMBL/GenBank/DDBJ whole genome shotgun (WGS) entry which is preliminary data.</text>
</comment>
<accession>A0ABW2RSA0</accession>
<evidence type="ECO:0000313" key="1">
    <source>
        <dbReference type="EMBL" id="MFC7446724.1"/>
    </source>
</evidence>
<sequence>MRSELSARLVAVHPLPGVRAGSALVRVGDRLLAVQDDAFCAAWVDLPGLAVTPMPLKGDGAALAKKDKPDFESALRAPDGTVHLLGSGSLGNRCTLARIDPVGAAVTLREAPEIYEKVRLALGLDERPNIEGAGVDGTRLRLFHRGAGPAPSASVDLPLGVLDGERPEVLGCTWFELGTLDGVGLAFTDAVILGHHRTVFLAAAEQTDDAVADGPVAGAAVGLIDGAHDPHTVRWTRLLESDGRPSLRKAEGIAVDDDLRGGWLITDPDDPRRAAELCRVELDGFG</sequence>
<dbReference type="Proteomes" id="UP001596484">
    <property type="component" value="Unassembled WGS sequence"/>
</dbReference>
<evidence type="ECO:0000313" key="2">
    <source>
        <dbReference type="Proteomes" id="UP001596484"/>
    </source>
</evidence>
<gene>
    <name evidence="1" type="ORF">ACFQS9_02360</name>
</gene>
<protein>
    <submittedName>
        <fullName evidence="1">DUF6929 family protein</fullName>
    </submittedName>
</protein>
<dbReference type="InterPro" id="IPR053851">
    <property type="entry name" value="DUF6929"/>
</dbReference>